<protein>
    <submittedName>
        <fullName evidence="1">Glycosyltransferase</fullName>
    </submittedName>
</protein>
<accession>A0AAE3EHU0</accession>
<dbReference type="AlphaFoldDB" id="A0AAE3EHU0"/>
<evidence type="ECO:0000313" key="1">
    <source>
        <dbReference type="EMBL" id="MCD1654661.1"/>
    </source>
</evidence>
<reference evidence="1" key="1">
    <citation type="submission" date="2021-08" db="EMBL/GenBank/DDBJ databases">
        <title>Comparative analyses of Brucepasteria parasyntrophica and Teretinema zuelzerae.</title>
        <authorList>
            <person name="Song Y."/>
            <person name="Brune A."/>
        </authorList>
    </citation>
    <scope>NUCLEOTIDE SEQUENCE</scope>
    <source>
        <strain evidence="1">DSM 1903</strain>
    </source>
</reference>
<keyword evidence="2" id="KW-1185">Reference proteome</keyword>
<name>A0AAE3EHU0_9SPIR</name>
<dbReference type="RefSeq" id="WP_230755108.1">
    <property type="nucleotide sequence ID" value="NZ_JAINWA010000003.1"/>
</dbReference>
<gene>
    <name evidence="1" type="ORF">K7J14_08075</name>
</gene>
<sequence>MINITVLTLVDRVSTFYSLTPFFTSKNKAANFTYTTDSEWCLNKDKNTILILMRQFIKPDRVDLSLLEKLRNKYRRIAFFHDDAGGGIPRLEVLPFVDLFYSKALFKDRTLYERPLYGKELYSDYYHTVYGVVDPDYRERPAVKDAAQLDKLRLSWNIGIGDYPRHQLRQRAGVAAARVFGPATARFFALRKELDPEAAVRDNKGLWPVHARIGLISRPSISYQRSLILDKISGNPLFLTGYASQSQFNKETAHSKIVLSPFGWGELCLRDFETVRSGALLLKPDMSHLETWPNVFIPGETYVPFDWDAKTLVETAETMLEADQERQRIVRNAAAAYKEALDAMPERFDSTIKEIIQ</sequence>
<dbReference type="Proteomes" id="UP001198163">
    <property type="component" value="Unassembled WGS sequence"/>
</dbReference>
<evidence type="ECO:0000313" key="2">
    <source>
        <dbReference type="Proteomes" id="UP001198163"/>
    </source>
</evidence>
<comment type="caution">
    <text evidence="1">The sequence shown here is derived from an EMBL/GenBank/DDBJ whole genome shotgun (WGS) entry which is preliminary data.</text>
</comment>
<dbReference type="EMBL" id="JAINWA010000003">
    <property type="protein sequence ID" value="MCD1654661.1"/>
    <property type="molecule type" value="Genomic_DNA"/>
</dbReference>
<organism evidence="1 2">
    <name type="scientific">Teretinema zuelzerae</name>
    <dbReference type="NCBI Taxonomy" id="156"/>
    <lineage>
        <taxon>Bacteria</taxon>
        <taxon>Pseudomonadati</taxon>
        <taxon>Spirochaetota</taxon>
        <taxon>Spirochaetia</taxon>
        <taxon>Spirochaetales</taxon>
        <taxon>Treponemataceae</taxon>
        <taxon>Teretinema</taxon>
    </lineage>
</organism>
<proteinExistence type="predicted"/>